<dbReference type="EMBL" id="JACHJQ010000003">
    <property type="protein sequence ID" value="MBB4907015.1"/>
    <property type="molecule type" value="Genomic_DNA"/>
</dbReference>
<feature type="domain" description="Plasmid pRiA4b Orf3-like" evidence="1">
    <location>
        <begin position="228"/>
        <end position="397"/>
    </location>
</feature>
<dbReference type="SUPFAM" id="SSF159941">
    <property type="entry name" value="MM3350-like"/>
    <property type="match status" value="1"/>
</dbReference>
<keyword evidence="3" id="KW-1185">Reference proteome</keyword>
<dbReference type="AlphaFoldDB" id="A0A7W7Q4Q2"/>
<comment type="caution">
    <text evidence="2">The sequence shown here is derived from an EMBL/GenBank/DDBJ whole genome shotgun (WGS) entry which is preliminary data.</text>
</comment>
<evidence type="ECO:0000313" key="2">
    <source>
        <dbReference type="EMBL" id="MBB4907015.1"/>
    </source>
</evidence>
<sequence>MESELVEQVRAFVRWVGTGRKLTQAGRITLTDARVLVESLGTGDVVDPTIGDRVYRTTSSQELSNLMLVVAWAKAARLVRKTGDRLVAVKKNAALLDDQRALWLTLFTTFDRVGEAFLAGGIAESPLRWQFASGSRAMLTLLRQADQPVARLRAMAWDIVTAPYVLDDATEFQAGLWRKCNDRDTDLALDVLRRLGAVTIEDGTVSLTEPGLAGMRVLLAEPEHGDPVYQLRITLVGSADPPVWRRVLVPAAIRLDRLHEVVQATMGWQNAHLHAFSDGQTHYGVPDPELGHRDEHATRLNDLVEPGGRLEYTYDFGDGWDHEILVEEATVAESGLRCPRCVAGEGACPPEDSGGVEGYERLVEILADPGHDEHRSMLDWLGLDSRDQFDPARFDPDDADRRLTVVSNAGFITARR</sequence>
<proteinExistence type="predicted"/>
<organism evidence="2 3">
    <name type="scientific">Actinophytocola algeriensis</name>
    <dbReference type="NCBI Taxonomy" id="1768010"/>
    <lineage>
        <taxon>Bacteria</taxon>
        <taxon>Bacillati</taxon>
        <taxon>Actinomycetota</taxon>
        <taxon>Actinomycetes</taxon>
        <taxon>Pseudonocardiales</taxon>
        <taxon>Pseudonocardiaceae</taxon>
    </lineage>
</organism>
<dbReference type="InterPro" id="IPR012912">
    <property type="entry name" value="Plasmid_pRiA4b_Orf3-like"/>
</dbReference>
<dbReference type="Proteomes" id="UP000520767">
    <property type="component" value="Unassembled WGS sequence"/>
</dbReference>
<dbReference type="RefSeq" id="WP_184811145.1">
    <property type="nucleotide sequence ID" value="NZ_JACHJQ010000003.1"/>
</dbReference>
<evidence type="ECO:0000259" key="1">
    <source>
        <dbReference type="Pfam" id="PF07929"/>
    </source>
</evidence>
<dbReference type="PANTHER" id="PTHR41878">
    <property type="entry name" value="LEXA REPRESSOR-RELATED"/>
    <property type="match status" value="1"/>
</dbReference>
<evidence type="ECO:0000313" key="3">
    <source>
        <dbReference type="Proteomes" id="UP000520767"/>
    </source>
</evidence>
<protein>
    <recommendedName>
        <fullName evidence="1">Plasmid pRiA4b Orf3-like domain-containing protein</fullName>
    </recommendedName>
</protein>
<accession>A0A7W7Q4Q2</accession>
<name>A0A7W7Q4Q2_9PSEU</name>
<reference evidence="2 3" key="1">
    <citation type="submission" date="2020-08" db="EMBL/GenBank/DDBJ databases">
        <title>Genomic Encyclopedia of Type Strains, Phase III (KMG-III): the genomes of soil and plant-associated and newly described type strains.</title>
        <authorList>
            <person name="Whitman W."/>
        </authorList>
    </citation>
    <scope>NUCLEOTIDE SEQUENCE [LARGE SCALE GENOMIC DNA]</scope>
    <source>
        <strain evidence="2 3">CECT 8960</strain>
    </source>
</reference>
<gene>
    <name evidence="2" type="ORF">FHR82_003235</name>
</gene>
<dbReference type="Gene3D" id="3.10.290.30">
    <property type="entry name" value="MM3350-like"/>
    <property type="match status" value="1"/>
</dbReference>
<dbReference type="PANTHER" id="PTHR41878:SF1">
    <property type="entry name" value="TNPR PROTEIN"/>
    <property type="match status" value="1"/>
</dbReference>
<dbReference type="InterPro" id="IPR024047">
    <property type="entry name" value="MM3350-like_sf"/>
</dbReference>
<dbReference type="Pfam" id="PF07929">
    <property type="entry name" value="PRiA4_ORF3"/>
    <property type="match status" value="1"/>
</dbReference>